<dbReference type="Pfam" id="PF01061">
    <property type="entry name" value="ABC2_membrane"/>
    <property type="match status" value="1"/>
</dbReference>
<evidence type="ECO:0000256" key="3">
    <source>
        <dbReference type="ARBA" id="ARBA00022989"/>
    </source>
</evidence>
<comment type="caution">
    <text evidence="8">The sequence shown here is derived from an EMBL/GenBank/DDBJ whole genome shotgun (WGS) entry which is preliminary data.</text>
</comment>
<dbReference type="InterPro" id="IPR047817">
    <property type="entry name" value="ABC2_TM_bact-type"/>
</dbReference>
<name>A0A2A9DRW2_9MICO</name>
<dbReference type="GO" id="GO:0046677">
    <property type="term" value="P:response to antibiotic"/>
    <property type="evidence" value="ECO:0007669"/>
    <property type="project" value="UniProtKB-KW"/>
</dbReference>
<dbReference type="PANTHER" id="PTHR43229">
    <property type="entry name" value="NODULATION PROTEIN J"/>
    <property type="match status" value="1"/>
</dbReference>
<evidence type="ECO:0000313" key="8">
    <source>
        <dbReference type="EMBL" id="PFG29527.1"/>
    </source>
</evidence>
<keyword evidence="2 6" id="KW-0812">Transmembrane</keyword>
<gene>
    <name evidence="8" type="ORF">ATJ78_0434</name>
</gene>
<evidence type="ECO:0000256" key="6">
    <source>
        <dbReference type="RuleBase" id="RU361157"/>
    </source>
</evidence>
<feature type="transmembrane region" description="Helical" evidence="6">
    <location>
        <begin position="47"/>
        <end position="66"/>
    </location>
</feature>
<organism evidence="8 9">
    <name type="scientific">Paramicrobacterium agarici</name>
    <dbReference type="NCBI Taxonomy" id="630514"/>
    <lineage>
        <taxon>Bacteria</taxon>
        <taxon>Bacillati</taxon>
        <taxon>Actinomycetota</taxon>
        <taxon>Actinomycetes</taxon>
        <taxon>Micrococcales</taxon>
        <taxon>Microbacteriaceae</taxon>
        <taxon>Paramicrobacterium</taxon>
    </lineage>
</organism>
<dbReference type="InterPro" id="IPR000412">
    <property type="entry name" value="ABC_2_transport"/>
</dbReference>
<feature type="transmembrane region" description="Helical" evidence="6">
    <location>
        <begin position="78"/>
        <end position="103"/>
    </location>
</feature>
<keyword evidence="9" id="KW-1185">Reference proteome</keyword>
<dbReference type="GO" id="GO:0043190">
    <property type="term" value="C:ATP-binding cassette (ABC) transporter complex"/>
    <property type="evidence" value="ECO:0007669"/>
    <property type="project" value="InterPro"/>
</dbReference>
<dbReference type="PIRSF" id="PIRSF006648">
    <property type="entry name" value="DrrB"/>
    <property type="match status" value="1"/>
</dbReference>
<dbReference type="RefSeq" id="WP_098406090.1">
    <property type="nucleotide sequence ID" value="NZ_PDJE01000001.1"/>
</dbReference>
<proteinExistence type="inferred from homology"/>
<evidence type="ECO:0000256" key="4">
    <source>
        <dbReference type="ARBA" id="ARBA00023136"/>
    </source>
</evidence>
<dbReference type="GO" id="GO:0140359">
    <property type="term" value="F:ABC-type transporter activity"/>
    <property type="evidence" value="ECO:0007669"/>
    <property type="project" value="InterPro"/>
</dbReference>
<evidence type="ECO:0000313" key="9">
    <source>
        <dbReference type="Proteomes" id="UP000221369"/>
    </source>
</evidence>
<feature type="transmembrane region" description="Helical" evidence="6">
    <location>
        <begin position="124"/>
        <end position="150"/>
    </location>
</feature>
<accession>A0A2A9DRW2</accession>
<feature type="transmembrane region" description="Helical" evidence="6">
    <location>
        <begin position="165"/>
        <end position="185"/>
    </location>
</feature>
<feature type="transmembrane region" description="Helical" evidence="6">
    <location>
        <begin position="258"/>
        <end position="278"/>
    </location>
</feature>
<protein>
    <recommendedName>
        <fullName evidence="6">Transport permease protein</fullName>
    </recommendedName>
</protein>
<sequence>MTTADVAPVTSARTDALPAFSPTRTLRLGIRRISLELKTYFRAGDQVFFTFLFPTLIYSLFAAVFADQDLPDGVSMATYYLPGMIAGAILLSGVQNLAGDIAVEKSDGTLKRLGGSPLSPLSYFVGKLGQVIVTSLLQIGLLVLVAVLVFDAQLPATVEGWTTVAWVYVLGIAACSFAGIALSAVPRSGKTASAVIIPIVLVLQFISGVYLQFSMLPDWLQTASGLFPVRWMAQGLRAAFLPETWATAEPSGSWDLPLVALMLAGWIVLALILSRLTFRWIHKDR</sequence>
<dbReference type="EMBL" id="PDJE01000001">
    <property type="protein sequence ID" value="PFG29527.1"/>
    <property type="molecule type" value="Genomic_DNA"/>
</dbReference>
<keyword evidence="5" id="KW-0046">Antibiotic resistance</keyword>
<keyword evidence="3 6" id="KW-1133">Transmembrane helix</keyword>
<evidence type="ECO:0000259" key="7">
    <source>
        <dbReference type="PROSITE" id="PS51012"/>
    </source>
</evidence>
<dbReference type="PROSITE" id="PS51012">
    <property type="entry name" value="ABC_TM2"/>
    <property type="match status" value="1"/>
</dbReference>
<dbReference type="InterPro" id="IPR013525">
    <property type="entry name" value="ABC2_TM"/>
</dbReference>
<reference evidence="8 9" key="1">
    <citation type="submission" date="2017-10" db="EMBL/GenBank/DDBJ databases">
        <title>Sequencing the genomes of 1000 actinobacteria strains.</title>
        <authorList>
            <person name="Klenk H.-P."/>
        </authorList>
    </citation>
    <scope>NUCLEOTIDE SEQUENCE [LARGE SCALE GENOMIC DNA]</scope>
    <source>
        <strain evidence="8 9">DSM 21798</strain>
    </source>
</reference>
<evidence type="ECO:0000256" key="2">
    <source>
        <dbReference type="ARBA" id="ARBA00022692"/>
    </source>
</evidence>
<dbReference type="PANTHER" id="PTHR43229:SF2">
    <property type="entry name" value="NODULATION PROTEIN J"/>
    <property type="match status" value="1"/>
</dbReference>
<keyword evidence="6" id="KW-1003">Cell membrane</keyword>
<dbReference type="AlphaFoldDB" id="A0A2A9DRW2"/>
<evidence type="ECO:0000256" key="1">
    <source>
        <dbReference type="ARBA" id="ARBA00004141"/>
    </source>
</evidence>
<comment type="similarity">
    <text evidence="6">Belongs to the ABC-2 integral membrane protein family.</text>
</comment>
<feature type="domain" description="ABC transmembrane type-2" evidence="7">
    <location>
        <begin position="45"/>
        <end position="281"/>
    </location>
</feature>
<evidence type="ECO:0000256" key="5">
    <source>
        <dbReference type="ARBA" id="ARBA00023251"/>
    </source>
</evidence>
<keyword evidence="6" id="KW-0813">Transport</keyword>
<keyword evidence="4 6" id="KW-0472">Membrane</keyword>
<dbReference type="Proteomes" id="UP000221369">
    <property type="component" value="Unassembled WGS sequence"/>
</dbReference>
<feature type="transmembrane region" description="Helical" evidence="6">
    <location>
        <begin position="192"/>
        <end position="213"/>
    </location>
</feature>
<comment type="subcellular location">
    <subcellularLocation>
        <location evidence="6">Cell membrane</location>
        <topology evidence="6">Multi-pass membrane protein</topology>
    </subcellularLocation>
    <subcellularLocation>
        <location evidence="1">Membrane</location>
        <topology evidence="1">Multi-pass membrane protein</topology>
    </subcellularLocation>
</comment>
<dbReference type="InterPro" id="IPR051784">
    <property type="entry name" value="Nod_factor_ABC_transporter"/>
</dbReference>